<dbReference type="Pfam" id="PF07762">
    <property type="entry name" value="DUF1618"/>
    <property type="match status" value="1"/>
</dbReference>
<dbReference type="Proteomes" id="UP001054889">
    <property type="component" value="Unassembled WGS sequence"/>
</dbReference>
<organism evidence="2 3">
    <name type="scientific">Eleusine coracana subsp. coracana</name>
    <dbReference type="NCBI Taxonomy" id="191504"/>
    <lineage>
        <taxon>Eukaryota</taxon>
        <taxon>Viridiplantae</taxon>
        <taxon>Streptophyta</taxon>
        <taxon>Embryophyta</taxon>
        <taxon>Tracheophyta</taxon>
        <taxon>Spermatophyta</taxon>
        <taxon>Magnoliopsida</taxon>
        <taxon>Liliopsida</taxon>
        <taxon>Poales</taxon>
        <taxon>Poaceae</taxon>
        <taxon>PACMAD clade</taxon>
        <taxon>Chloridoideae</taxon>
        <taxon>Cynodonteae</taxon>
        <taxon>Eleusininae</taxon>
        <taxon>Eleusine</taxon>
    </lineage>
</organism>
<gene>
    <name evidence="2" type="primary">gb07045</name>
    <name evidence="2" type="ORF">PR202_gb07045</name>
</gene>
<dbReference type="AlphaFoldDB" id="A0AAV5E8Q4"/>
<dbReference type="PANTHER" id="PTHR33074:SF127">
    <property type="entry name" value="OS04G0388000 PROTEIN"/>
    <property type="match status" value="1"/>
</dbReference>
<evidence type="ECO:0000313" key="3">
    <source>
        <dbReference type="Proteomes" id="UP001054889"/>
    </source>
</evidence>
<sequence length="721" mass="79422">MPEPAVAASPGSDFPAWVLLDTRGSPGRHLNATTAGAVTSTGHPIEVSFQLVDPPSLSRCFFHYAGSTPTSGSSRYTAAACVTGADGAFLLVRFSFPDPRGGHWMHNDVFVYRAGPGAPSLDLLPQPYPIQLHKDHVAVSSCDGDDHCLVVVPRPRFDPWMVYDLHVFSTRTNSWSTKVARVAHGGVTSFVTCRKHHGRLDTCRKLFRTGTGIYIETDSPGVQRAPDPRIASAVCLSRKHHSDLFEAIPSSTRSAMREVGVVSPSFMLLDNAVDLDELVGTPGPEWESIYCASKKAYGCGEHGRNLVEGLELYVRRLELPDLTSSLSIRLSDEALRSIQAEFGVSRGRVEAEGAVQIVSEQFLVLLVMFSLYDRSKLLYYLVFDSTNASLCMVPKLPSGLATSYTLKAVPVRTADDKDHDLVLMGRDIWEPISLGHVRLCMCTPAMRMNSSSASDGAGPWKATENLPIPRLPHAFSANVMFSFQGKAFWADLSQGVLCCDLRARDTDGGFKLNFIQLPKAYRIPLSEANPNEQKELHKSRTIGCAGDSIKFICVHPRHRNEMVKVWTLDLDHQRWKESKGIPRKELCRKAGFIHAEIGDAIVPQCPTLMPDGTLCLLLGKKAKSLKGPASICSFHIGSKSLVSTGRVVDYDVVQPVVVPYNFFTLCNPPSRKRKLPKHARELSMRKKKVPAHKMKLPTIMKEKPKRGALAVQVVLLPPHFI</sequence>
<proteinExistence type="predicted"/>
<dbReference type="InterPro" id="IPR011676">
    <property type="entry name" value="DUF1618"/>
</dbReference>
<reference evidence="2" key="2">
    <citation type="submission" date="2021-12" db="EMBL/GenBank/DDBJ databases">
        <title>Resequencing data analysis of finger millet.</title>
        <authorList>
            <person name="Hatakeyama M."/>
            <person name="Aluri S."/>
            <person name="Balachadran M.T."/>
            <person name="Sivarajan S.R."/>
            <person name="Poveda L."/>
            <person name="Shimizu-Inatsugi R."/>
            <person name="Schlapbach R."/>
            <person name="Sreeman S.M."/>
            <person name="Shimizu K.K."/>
        </authorList>
    </citation>
    <scope>NUCLEOTIDE SEQUENCE</scope>
</reference>
<evidence type="ECO:0000313" key="2">
    <source>
        <dbReference type="EMBL" id="GJN19739.1"/>
    </source>
</evidence>
<evidence type="ECO:0000259" key="1">
    <source>
        <dbReference type="Pfam" id="PF07762"/>
    </source>
</evidence>
<protein>
    <recommendedName>
        <fullName evidence="1">DUF1618 domain-containing protein</fullName>
    </recommendedName>
</protein>
<feature type="domain" description="DUF1618" evidence="1">
    <location>
        <begin position="489"/>
        <end position="608"/>
    </location>
</feature>
<keyword evidence="3" id="KW-1185">Reference proteome</keyword>
<accession>A0AAV5E8Q4</accession>
<dbReference type="PANTHER" id="PTHR33074">
    <property type="entry name" value="EXPRESSED PROTEIN-RELATED"/>
    <property type="match status" value="1"/>
</dbReference>
<reference evidence="2" key="1">
    <citation type="journal article" date="2018" name="DNA Res.">
        <title>Multiple hybrid de novo genome assembly of finger millet, an orphan allotetraploid crop.</title>
        <authorList>
            <person name="Hatakeyama M."/>
            <person name="Aluri S."/>
            <person name="Balachadran M.T."/>
            <person name="Sivarajan S.R."/>
            <person name="Patrignani A."/>
            <person name="Gruter S."/>
            <person name="Poveda L."/>
            <person name="Shimizu-Inatsugi R."/>
            <person name="Baeten J."/>
            <person name="Francoijs K.J."/>
            <person name="Nataraja K.N."/>
            <person name="Reddy Y.A.N."/>
            <person name="Phadnis S."/>
            <person name="Ravikumar R.L."/>
            <person name="Schlapbach R."/>
            <person name="Sreeman S.M."/>
            <person name="Shimizu K.K."/>
        </authorList>
    </citation>
    <scope>NUCLEOTIDE SEQUENCE</scope>
</reference>
<dbReference type="EMBL" id="BQKI01000074">
    <property type="protein sequence ID" value="GJN19739.1"/>
    <property type="molecule type" value="Genomic_DNA"/>
</dbReference>
<name>A0AAV5E8Q4_ELECO</name>
<comment type="caution">
    <text evidence="2">The sequence shown here is derived from an EMBL/GenBank/DDBJ whole genome shotgun (WGS) entry which is preliminary data.</text>
</comment>